<feature type="compositionally biased region" description="Polar residues" evidence="8">
    <location>
        <begin position="38"/>
        <end position="55"/>
    </location>
</feature>
<dbReference type="AlphaFoldDB" id="E9GU51"/>
<keyword evidence="10" id="KW-1185">Reference proteome</keyword>
<evidence type="ECO:0000256" key="7">
    <source>
        <dbReference type="SAM" id="Coils"/>
    </source>
</evidence>
<dbReference type="PANTHER" id="PTHR19424:SF0">
    <property type="entry name" value="HEAT SHOCK FACTOR BINDING PROTEIN 1"/>
    <property type="match status" value="1"/>
</dbReference>
<dbReference type="KEGG" id="dpx:DAPPUDRAFT_306025"/>
<dbReference type="Pfam" id="PF06825">
    <property type="entry name" value="HSBP1"/>
    <property type="match status" value="1"/>
</dbReference>
<dbReference type="FunFam" id="1.20.5.430:FF:000002">
    <property type="entry name" value="Heat shock factor-binding protein 1"/>
    <property type="match status" value="1"/>
</dbReference>
<dbReference type="GO" id="GO:0003714">
    <property type="term" value="F:transcription corepressor activity"/>
    <property type="evidence" value="ECO:0007669"/>
    <property type="project" value="InterPro"/>
</dbReference>
<comment type="subcellular location">
    <subcellularLocation>
        <location evidence="1">Nucleus</location>
    </subcellularLocation>
</comment>
<dbReference type="PANTHER" id="PTHR19424">
    <property type="entry name" value="HEAT SHOCK FACTOR BINDING PROTEIN 1"/>
    <property type="match status" value="1"/>
</dbReference>
<protein>
    <recommendedName>
        <fullName evidence="6">Heat shock factor-binding protein 1</fullName>
    </recommendedName>
</protein>
<organism evidence="9 10">
    <name type="scientific">Daphnia pulex</name>
    <name type="common">Water flea</name>
    <dbReference type="NCBI Taxonomy" id="6669"/>
    <lineage>
        <taxon>Eukaryota</taxon>
        <taxon>Metazoa</taxon>
        <taxon>Ecdysozoa</taxon>
        <taxon>Arthropoda</taxon>
        <taxon>Crustacea</taxon>
        <taxon>Branchiopoda</taxon>
        <taxon>Diplostraca</taxon>
        <taxon>Cladocera</taxon>
        <taxon>Anomopoda</taxon>
        <taxon>Daphniidae</taxon>
        <taxon>Daphnia</taxon>
    </lineage>
</organism>
<evidence type="ECO:0000256" key="5">
    <source>
        <dbReference type="ARBA" id="ARBA00038772"/>
    </source>
</evidence>
<dbReference type="GO" id="GO:0005634">
    <property type="term" value="C:nucleus"/>
    <property type="evidence" value="ECO:0000318"/>
    <property type="project" value="GO_Central"/>
</dbReference>
<comment type="function">
    <text evidence="4">Negative regulator of the heat shock response. Negatively affects HSF1 DNA-binding activity. May have a role in the suppression of the activation of the stress response during the aging process.</text>
</comment>
<evidence type="ECO:0000256" key="2">
    <source>
        <dbReference type="ARBA" id="ARBA00006349"/>
    </source>
</evidence>
<dbReference type="GO" id="GO:0005829">
    <property type="term" value="C:cytosol"/>
    <property type="evidence" value="ECO:0000318"/>
    <property type="project" value="GO_Central"/>
</dbReference>
<evidence type="ECO:0000256" key="6">
    <source>
        <dbReference type="ARBA" id="ARBA00039223"/>
    </source>
</evidence>
<dbReference type="STRING" id="6669.E9GU51"/>
<dbReference type="HOGENOM" id="CLU_2099317_0_0_1"/>
<dbReference type="Proteomes" id="UP000000305">
    <property type="component" value="Unassembled WGS sequence"/>
</dbReference>
<dbReference type="EMBL" id="GL732565">
    <property type="protein sequence ID" value="EFX76976.1"/>
    <property type="molecule type" value="Genomic_DNA"/>
</dbReference>
<accession>E9GU51</accession>
<name>E9GU51_DAPPU</name>
<gene>
    <name evidence="9" type="ORF">DAPPUDRAFT_306025</name>
</gene>
<dbReference type="eggNOG" id="KOG4117">
    <property type="taxonomic scope" value="Eukaryota"/>
</dbReference>
<keyword evidence="7" id="KW-0175">Coiled coil</keyword>
<feature type="coiled-coil region" evidence="7">
    <location>
        <begin position="81"/>
        <end position="108"/>
    </location>
</feature>
<dbReference type="InterPro" id="IPR009643">
    <property type="entry name" value="HS1-bd"/>
</dbReference>
<evidence type="ECO:0000256" key="1">
    <source>
        <dbReference type="ARBA" id="ARBA00004123"/>
    </source>
</evidence>
<dbReference type="PhylomeDB" id="E9GU51"/>
<dbReference type="Gene3D" id="1.20.5.430">
    <property type="match status" value="1"/>
</dbReference>
<keyword evidence="3" id="KW-0539">Nucleus</keyword>
<evidence type="ECO:0000313" key="9">
    <source>
        <dbReference type="EMBL" id="EFX76976.1"/>
    </source>
</evidence>
<proteinExistence type="inferred from homology"/>
<evidence type="ECO:0000256" key="8">
    <source>
        <dbReference type="SAM" id="MobiDB-lite"/>
    </source>
</evidence>
<feature type="compositionally biased region" description="Low complexity" evidence="8">
    <location>
        <begin position="20"/>
        <end position="37"/>
    </location>
</feature>
<reference evidence="9 10" key="1">
    <citation type="journal article" date="2011" name="Science">
        <title>The ecoresponsive genome of Daphnia pulex.</title>
        <authorList>
            <person name="Colbourne J.K."/>
            <person name="Pfrender M.E."/>
            <person name="Gilbert D."/>
            <person name="Thomas W.K."/>
            <person name="Tucker A."/>
            <person name="Oakley T.H."/>
            <person name="Tokishita S."/>
            <person name="Aerts A."/>
            <person name="Arnold G.J."/>
            <person name="Basu M.K."/>
            <person name="Bauer D.J."/>
            <person name="Caceres C.E."/>
            <person name="Carmel L."/>
            <person name="Casola C."/>
            <person name="Choi J.H."/>
            <person name="Detter J.C."/>
            <person name="Dong Q."/>
            <person name="Dusheyko S."/>
            <person name="Eads B.D."/>
            <person name="Frohlich T."/>
            <person name="Geiler-Samerotte K.A."/>
            <person name="Gerlach D."/>
            <person name="Hatcher P."/>
            <person name="Jogdeo S."/>
            <person name="Krijgsveld J."/>
            <person name="Kriventseva E.V."/>
            <person name="Kultz D."/>
            <person name="Laforsch C."/>
            <person name="Lindquist E."/>
            <person name="Lopez J."/>
            <person name="Manak J.R."/>
            <person name="Muller J."/>
            <person name="Pangilinan J."/>
            <person name="Patwardhan R.P."/>
            <person name="Pitluck S."/>
            <person name="Pritham E.J."/>
            <person name="Rechtsteiner A."/>
            <person name="Rho M."/>
            <person name="Rogozin I.B."/>
            <person name="Sakarya O."/>
            <person name="Salamov A."/>
            <person name="Schaack S."/>
            <person name="Shapiro H."/>
            <person name="Shiga Y."/>
            <person name="Skalitzky C."/>
            <person name="Smith Z."/>
            <person name="Souvorov A."/>
            <person name="Sung W."/>
            <person name="Tang Z."/>
            <person name="Tsuchiya D."/>
            <person name="Tu H."/>
            <person name="Vos H."/>
            <person name="Wang M."/>
            <person name="Wolf Y.I."/>
            <person name="Yamagata H."/>
            <person name="Yamada T."/>
            <person name="Ye Y."/>
            <person name="Shaw J.R."/>
            <person name="Andrews J."/>
            <person name="Crease T.J."/>
            <person name="Tang H."/>
            <person name="Lucas S.M."/>
            <person name="Robertson H.M."/>
            <person name="Bork P."/>
            <person name="Koonin E.V."/>
            <person name="Zdobnov E.M."/>
            <person name="Grigoriev I.V."/>
            <person name="Lynch M."/>
            <person name="Boore J.L."/>
        </authorList>
    </citation>
    <scope>NUCLEOTIDE SEQUENCE [LARGE SCALE GENOMIC DNA]</scope>
</reference>
<feature type="compositionally biased region" description="Polar residues" evidence="8">
    <location>
        <begin position="1"/>
        <end position="19"/>
    </location>
</feature>
<dbReference type="InParanoid" id="E9GU51"/>
<comment type="similarity">
    <text evidence="2">Belongs to the HSBP1 family.</text>
</comment>
<evidence type="ECO:0000256" key="3">
    <source>
        <dbReference type="ARBA" id="ARBA00023242"/>
    </source>
</evidence>
<feature type="region of interest" description="Disordered" evidence="8">
    <location>
        <begin position="1"/>
        <end position="56"/>
    </location>
</feature>
<comment type="subunit">
    <text evidence="5">Homohexamer. Associates with heptad repeats of HSF1 trimers and probably also HSF1 monomers, and with HSP70. Association with HSF1 trimers and HSP70 coincides with attenuation of heat shock response and the conversion of HSF1 trimer to monomer.</text>
</comment>
<dbReference type="OrthoDB" id="4159489at2759"/>
<dbReference type="GO" id="GO:0070370">
    <property type="term" value="P:cellular heat acclimation"/>
    <property type="evidence" value="ECO:0000318"/>
    <property type="project" value="GO_Central"/>
</dbReference>
<sequence>MADNNKLSASSEYPSDVSTELNVSASLSNNESSGSNVRDSVTSITTANPQSSTPDLKNVQDLTRYVELLLQQMQERFQTISDQVLSRIDDMGNRIDDLERNIADLVTQSGVEGPPK</sequence>
<evidence type="ECO:0000256" key="4">
    <source>
        <dbReference type="ARBA" id="ARBA00037689"/>
    </source>
</evidence>
<evidence type="ECO:0000313" key="10">
    <source>
        <dbReference type="Proteomes" id="UP000000305"/>
    </source>
</evidence>